<dbReference type="OrthoDB" id="7698126at2759"/>
<reference evidence="3" key="1">
    <citation type="submission" date="2021-02" db="EMBL/GenBank/DDBJ databases">
        <authorList>
            <person name="Nowell W R."/>
        </authorList>
    </citation>
    <scope>NUCLEOTIDE SEQUENCE</scope>
</reference>
<evidence type="ECO:0000313" key="3">
    <source>
        <dbReference type="EMBL" id="CAF1529023.1"/>
    </source>
</evidence>
<protein>
    <recommendedName>
        <fullName evidence="2">C2H2-type domain-containing protein</fullName>
    </recommendedName>
</protein>
<evidence type="ECO:0000313" key="5">
    <source>
        <dbReference type="Proteomes" id="UP000663829"/>
    </source>
</evidence>
<dbReference type="GO" id="GO:0008270">
    <property type="term" value="F:zinc ion binding"/>
    <property type="evidence" value="ECO:0007669"/>
    <property type="project" value="UniProtKB-KW"/>
</dbReference>
<feature type="domain" description="C2H2-type" evidence="2">
    <location>
        <begin position="460"/>
        <end position="487"/>
    </location>
</feature>
<evidence type="ECO:0000259" key="2">
    <source>
        <dbReference type="PROSITE" id="PS50157"/>
    </source>
</evidence>
<organism evidence="3 5">
    <name type="scientific">Didymodactylos carnosus</name>
    <dbReference type="NCBI Taxonomy" id="1234261"/>
    <lineage>
        <taxon>Eukaryota</taxon>
        <taxon>Metazoa</taxon>
        <taxon>Spiralia</taxon>
        <taxon>Gnathifera</taxon>
        <taxon>Rotifera</taxon>
        <taxon>Eurotatoria</taxon>
        <taxon>Bdelloidea</taxon>
        <taxon>Philodinida</taxon>
        <taxon>Philodinidae</taxon>
        <taxon>Didymodactylos</taxon>
    </lineage>
</organism>
<sequence length="552" mass="62560">AAAQTKFRKIKKAKIERAIRDNPELAKHLGSISRPQSGKPRLEETNSGLLGKRYFLLPRRPNSIDGKRQVQTVRVRLVRAQNSEHHLDQYFTTTTIGHLKALSGFLGPNSVFYLSQDDKARIPLGLPAAKKQSPLLMRLDYKVTLPDHDWVVAKGHKLIPSVYGACLISDKKVVTYSGPTFVAIRSALHDSTTASSYLHDLRTLLQLDEFESVAKYENAVKPIVILSVDGELDENPRFPKTLAAGVTLFKENNLDCLFVVTNAPGRSAFNHVERRMAPLSNQLTGLILPHDFYGSHLDDNGETVDDILEIRNFERAARYEPPPDHDDDELAMVHVNLQWCAKHVQQSQYLLQIVKCNDLKCCKQFRSSYNIIFGQRFLPPPLPFKHEKMSMSIDKCNLLPLIKYLCPYLAIVAASFDDKEGRFVSLFEQLQLNSIIPVTVYKDMPYDCYLPSVQENLPKRICEKCNLYFPSAASVTRHKKLHSAKYIQKQLIIDLKQADEFEESSEEEMDSDDDIAGDAFGDKNINLKPALISNFSAWLKSDLIADTQEEEQ</sequence>
<keyword evidence="1" id="KW-0863">Zinc-finger</keyword>
<dbReference type="EMBL" id="CAJOBC010090175">
    <property type="protein sequence ID" value="CAF4388263.1"/>
    <property type="molecule type" value="Genomic_DNA"/>
</dbReference>
<dbReference type="AlphaFoldDB" id="A0A815VDG1"/>
<dbReference type="PANTHER" id="PTHR46954">
    <property type="entry name" value="C2H2-TYPE DOMAIN-CONTAINING PROTEIN"/>
    <property type="match status" value="1"/>
</dbReference>
<dbReference type="EMBL" id="CAJNOQ010024599">
    <property type="protein sequence ID" value="CAF1529023.1"/>
    <property type="molecule type" value="Genomic_DNA"/>
</dbReference>
<keyword evidence="1" id="KW-0479">Metal-binding</keyword>
<accession>A0A815VDG1</accession>
<keyword evidence="1" id="KW-0862">Zinc</keyword>
<dbReference type="InterPro" id="IPR013087">
    <property type="entry name" value="Znf_C2H2_type"/>
</dbReference>
<evidence type="ECO:0000256" key="1">
    <source>
        <dbReference type="PROSITE-ProRule" id="PRU00042"/>
    </source>
</evidence>
<dbReference type="Proteomes" id="UP000663829">
    <property type="component" value="Unassembled WGS sequence"/>
</dbReference>
<evidence type="ECO:0000313" key="4">
    <source>
        <dbReference type="EMBL" id="CAF4388263.1"/>
    </source>
</evidence>
<feature type="non-terminal residue" evidence="3">
    <location>
        <position position="1"/>
    </location>
</feature>
<keyword evidence="5" id="KW-1185">Reference proteome</keyword>
<comment type="caution">
    <text evidence="3">The sequence shown here is derived from an EMBL/GenBank/DDBJ whole genome shotgun (WGS) entry which is preliminary data.</text>
</comment>
<name>A0A815VDG1_9BILA</name>
<dbReference type="PROSITE" id="PS50157">
    <property type="entry name" value="ZINC_FINGER_C2H2_2"/>
    <property type="match status" value="1"/>
</dbReference>
<dbReference type="PROSITE" id="PS00028">
    <property type="entry name" value="ZINC_FINGER_C2H2_1"/>
    <property type="match status" value="1"/>
</dbReference>
<dbReference type="PANTHER" id="PTHR46954:SF1">
    <property type="entry name" value="C2H2-TYPE DOMAIN-CONTAINING PROTEIN"/>
    <property type="match status" value="1"/>
</dbReference>
<dbReference type="Proteomes" id="UP000681722">
    <property type="component" value="Unassembled WGS sequence"/>
</dbReference>
<gene>
    <name evidence="3" type="ORF">GPM918_LOCUS37944</name>
    <name evidence="4" type="ORF">SRO942_LOCUS38735</name>
</gene>
<proteinExistence type="predicted"/>